<gene>
    <name evidence="2" type="ORF">KP79_PYT21252</name>
</gene>
<evidence type="ECO:0000259" key="1">
    <source>
        <dbReference type="Pfam" id="PF03067"/>
    </source>
</evidence>
<organism evidence="2 3">
    <name type="scientific">Mizuhopecten yessoensis</name>
    <name type="common">Japanese scallop</name>
    <name type="synonym">Patinopecten yessoensis</name>
    <dbReference type="NCBI Taxonomy" id="6573"/>
    <lineage>
        <taxon>Eukaryota</taxon>
        <taxon>Metazoa</taxon>
        <taxon>Spiralia</taxon>
        <taxon>Lophotrochozoa</taxon>
        <taxon>Mollusca</taxon>
        <taxon>Bivalvia</taxon>
        <taxon>Autobranchia</taxon>
        <taxon>Pteriomorphia</taxon>
        <taxon>Pectinida</taxon>
        <taxon>Pectinoidea</taxon>
        <taxon>Pectinidae</taxon>
        <taxon>Mizuhopecten</taxon>
    </lineage>
</organism>
<proteinExistence type="predicted"/>
<comment type="caution">
    <text evidence="2">The sequence shown here is derived from an EMBL/GenBank/DDBJ whole genome shotgun (WGS) entry which is preliminary data.</text>
</comment>
<feature type="domain" description="Chitin-binding type-4" evidence="1">
    <location>
        <begin position="23"/>
        <end position="209"/>
    </location>
</feature>
<sequence>MERSVLGTLFYILSCFCVTIYGHARLWEPPGRSSMWKRGFPTPVNTNDNELNCGGYQNLWIKYNGMCGICGDPYQQHPRENEAGGKYATGLVSRHYKTGDIATFAVDVTANHEGYFEFRLCPADGAVTQKCLDSYPVPVIGHPYGRYHLKTHENGIIEMQVKLPTGLACDKCVLQWRYRTGNRWNCDRESGKCGKGFGPQEEFYGCADISILDFHLSMKPPVSKPVTTVRRKSGRIRKPGVTEVKTPTKAVQVRNNILHRTFQPEKKAFSPIRRKSSRIRPSDVREIINPRKTVQVRNNILHRPLKPVKRAKIHKKPTSKTVRKGEQLNDLGGVLWKLLKSLTNRDSNGRNIALVEWDPVSHSYQSDIVYVRPREAHTGQTDRLSVNNVRSNWPPVRPMIVEASLDKPQTGPVILSESPFDQVIKKNILPTAFGNLKNISTCQGVNNFAKVSGIAKWCTVNCKAGNCPPVMCTCSRHINSVPIAIRPDTSIIRPVRPLLQSRVQTNRISHKTQPSTTSGVLRCKGSGHFARDRKILAWCNSNCNKGFCPKHMCVCI</sequence>
<dbReference type="OrthoDB" id="6076979at2759"/>
<dbReference type="PANTHER" id="PTHR21113:SF4">
    <property type="entry name" value="CHITIN-BINDING TYPE-4 DOMAIN-CONTAINING PROTEIN"/>
    <property type="match status" value="1"/>
</dbReference>
<evidence type="ECO:0000313" key="2">
    <source>
        <dbReference type="EMBL" id="OWF52062.1"/>
    </source>
</evidence>
<protein>
    <recommendedName>
        <fullName evidence="1">Chitin-binding type-4 domain-containing protein</fullName>
    </recommendedName>
</protein>
<dbReference type="Proteomes" id="UP000242188">
    <property type="component" value="Unassembled WGS sequence"/>
</dbReference>
<reference evidence="2 3" key="1">
    <citation type="journal article" date="2017" name="Nat. Ecol. Evol.">
        <title>Scallop genome provides insights into evolution of bilaterian karyotype and development.</title>
        <authorList>
            <person name="Wang S."/>
            <person name="Zhang J."/>
            <person name="Jiao W."/>
            <person name="Li J."/>
            <person name="Xun X."/>
            <person name="Sun Y."/>
            <person name="Guo X."/>
            <person name="Huan P."/>
            <person name="Dong B."/>
            <person name="Zhang L."/>
            <person name="Hu X."/>
            <person name="Sun X."/>
            <person name="Wang J."/>
            <person name="Zhao C."/>
            <person name="Wang Y."/>
            <person name="Wang D."/>
            <person name="Huang X."/>
            <person name="Wang R."/>
            <person name="Lv J."/>
            <person name="Li Y."/>
            <person name="Zhang Z."/>
            <person name="Liu B."/>
            <person name="Lu W."/>
            <person name="Hui Y."/>
            <person name="Liang J."/>
            <person name="Zhou Z."/>
            <person name="Hou R."/>
            <person name="Li X."/>
            <person name="Liu Y."/>
            <person name="Li H."/>
            <person name="Ning X."/>
            <person name="Lin Y."/>
            <person name="Zhao L."/>
            <person name="Xing Q."/>
            <person name="Dou J."/>
            <person name="Li Y."/>
            <person name="Mao J."/>
            <person name="Guo H."/>
            <person name="Dou H."/>
            <person name="Li T."/>
            <person name="Mu C."/>
            <person name="Jiang W."/>
            <person name="Fu Q."/>
            <person name="Fu X."/>
            <person name="Miao Y."/>
            <person name="Liu J."/>
            <person name="Yu Q."/>
            <person name="Li R."/>
            <person name="Liao H."/>
            <person name="Li X."/>
            <person name="Kong Y."/>
            <person name="Jiang Z."/>
            <person name="Chourrout D."/>
            <person name="Li R."/>
            <person name="Bao Z."/>
        </authorList>
    </citation>
    <scope>NUCLEOTIDE SEQUENCE [LARGE SCALE GENOMIC DNA]</scope>
    <source>
        <strain evidence="2 3">PY_sf001</strain>
    </source>
</reference>
<evidence type="ECO:0000313" key="3">
    <source>
        <dbReference type="Proteomes" id="UP000242188"/>
    </source>
</evidence>
<dbReference type="EMBL" id="NEDP02001979">
    <property type="protein sequence ID" value="OWF52062.1"/>
    <property type="molecule type" value="Genomic_DNA"/>
</dbReference>
<name>A0A210QTM2_MIZYE</name>
<dbReference type="PANTHER" id="PTHR21113">
    <property type="entry name" value="AGAP001705-PA"/>
    <property type="match status" value="1"/>
</dbReference>
<dbReference type="Pfam" id="PF03067">
    <property type="entry name" value="LPMO_10"/>
    <property type="match status" value="1"/>
</dbReference>
<dbReference type="AlphaFoldDB" id="A0A210QTM2"/>
<accession>A0A210QTM2</accession>
<keyword evidence="3" id="KW-1185">Reference proteome</keyword>
<dbReference type="InterPro" id="IPR004302">
    <property type="entry name" value="Cellulose/chitin-bd_N"/>
</dbReference>